<keyword evidence="6" id="KW-0460">Magnesium</keyword>
<dbReference type="InterPro" id="IPR019987">
    <property type="entry name" value="GTP-bd_ribosome_bio_YsxC"/>
</dbReference>
<dbReference type="CDD" id="cd01876">
    <property type="entry name" value="YihA_EngB"/>
    <property type="match status" value="1"/>
</dbReference>
<dbReference type="SUPFAM" id="SSF52540">
    <property type="entry name" value="P-loop containing nucleoside triphosphate hydrolases"/>
    <property type="match status" value="1"/>
</dbReference>
<dbReference type="Gene3D" id="3.40.50.300">
    <property type="entry name" value="P-loop containing nucleotide triphosphate hydrolases"/>
    <property type="match status" value="1"/>
</dbReference>
<keyword evidence="4" id="KW-0479">Metal-binding</keyword>
<protein>
    <recommendedName>
        <fullName evidence="3">GTP-binding protein 8</fullName>
    </recommendedName>
</protein>
<dbReference type="PANTHER" id="PTHR46498">
    <property type="entry name" value="GTP-BINDING PROTEIN 8"/>
    <property type="match status" value="1"/>
</dbReference>
<evidence type="ECO:0000313" key="9">
    <source>
        <dbReference type="Proteomes" id="UP000085678"/>
    </source>
</evidence>
<dbReference type="Proteomes" id="UP000085678">
    <property type="component" value="Unplaced"/>
</dbReference>
<evidence type="ECO:0000256" key="7">
    <source>
        <dbReference type="ARBA" id="ARBA00023134"/>
    </source>
</evidence>
<name>A0A1S3KFM6_LINAN</name>
<sequence length="353" mass="39297">MACLTHSGRIFGLTFILHRYPPVCRNIRNMNRQSIQMHASTLSWHNERPLAMPSIHSPPQPAMTCIASISTSQTLSRQVSKTDYLKRMKAVNWTKKLPEDAFIDPVKELQSYVATPILSDNEKLFTPSDEAVKEGEGVFQSVKLIKSVASLDKLPDENVPEVAVIGKSNVGKSSLLQALFSSTPNIVKTGKKPGQTQTLNFFDVDGKFRLVDVPGFGYNMPANYHELVEGYLTSRKNLCRTLCLKSGSTRYPVDKLGKDMISEMGIPYVIVLTKIDRFSPHLLLKTFLETKQTYIQTGGNCFPQLFVVSSLTGAGIPFLQTFIAHITGNLKSPMFTVQEKELAKESPSIFAVY</sequence>
<evidence type="ECO:0000259" key="8">
    <source>
        <dbReference type="PROSITE" id="PS51706"/>
    </source>
</evidence>
<evidence type="ECO:0000256" key="4">
    <source>
        <dbReference type="ARBA" id="ARBA00022723"/>
    </source>
</evidence>
<evidence type="ECO:0000256" key="1">
    <source>
        <dbReference type="ARBA" id="ARBA00001946"/>
    </source>
</evidence>
<dbReference type="OrthoDB" id="391988at2759"/>
<dbReference type="Pfam" id="PF01926">
    <property type="entry name" value="MMR_HSR1"/>
    <property type="match status" value="1"/>
</dbReference>
<keyword evidence="9" id="KW-1185">Reference proteome</keyword>
<reference evidence="10" key="1">
    <citation type="submission" date="2025-08" db="UniProtKB">
        <authorList>
            <consortium name="RefSeq"/>
        </authorList>
    </citation>
    <scope>IDENTIFICATION</scope>
    <source>
        <tissue evidence="10">Gonads</tissue>
    </source>
</reference>
<dbReference type="InterPro" id="IPR052279">
    <property type="entry name" value="EngB_GTPase"/>
</dbReference>
<keyword evidence="7" id="KW-0342">GTP-binding</keyword>
<evidence type="ECO:0000256" key="6">
    <source>
        <dbReference type="ARBA" id="ARBA00022842"/>
    </source>
</evidence>
<dbReference type="NCBIfam" id="TIGR03598">
    <property type="entry name" value="GTPase_YsxC"/>
    <property type="match status" value="1"/>
</dbReference>
<comment type="similarity">
    <text evidence="2">Belongs to the TRAFAC class TrmE-Era-EngA-EngB-Septin-like GTPase superfamily. EngB GTPase family.</text>
</comment>
<comment type="cofactor">
    <cofactor evidence="1">
        <name>Mg(2+)</name>
        <dbReference type="ChEBI" id="CHEBI:18420"/>
    </cofactor>
</comment>
<dbReference type="PROSITE" id="PS51706">
    <property type="entry name" value="G_ENGB"/>
    <property type="match status" value="1"/>
</dbReference>
<dbReference type="RefSeq" id="XP_013421036.1">
    <property type="nucleotide sequence ID" value="XM_013565582.1"/>
</dbReference>
<dbReference type="PANTHER" id="PTHR46498:SF1">
    <property type="entry name" value="GTP-BINDING PROTEIN 8"/>
    <property type="match status" value="1"/>
</dbReference>
<evidence type="ECO:0000256" key="5">
    <source>
        <dbReference type="ARBA" id="ARBA00022741"/>
    </source>
</evidence>
<evidence type="ECO:0000313" key="10">
    <source>
        <dbReference type="RefSeq" id="XP_013421036.1"/>
    </source>
</evidence>
<dbReference type="GO" id="GO:0005525">
    <property type="term" value="F:GTP binding"/>
    <property type="evidence" value="ECO:0007669"/>
    <property type="project" value="UniProtKB-KW"/>
</dbReference>
<dbReference type="InterPro" id="IPR006073">
    <property type="entry name" value="GTP-bd"/>
</dbReference>
<keyword evidence="5" id="KW-0547">Nucleotide-binding</keyword>
<dbReference type="GeneID" id="106181253"/>
<evidence type="ECO:0000256" key="3">
    <source>
        <dbReference type="ARBA" id="ARBA00015370"/>
    </source>
</evidence>
<proteinExistence type="inferred from homology"/>
<dbReference type="AlphaFoldDB" id="A0A1S3KFM6"/>
<evidence type="ECO:0000256" key="2">
    <source>
        <dbReference type="ARBA" id="ARBA00009638"/>
    </source>
</evidence>
<dbReference type="InterPro" id="IPR027417">
    <property type="entry name" value="P-loop_NTPase"/>
</dbReference>
<gene>
    <name evidence="10" type="primary">LOC106181253</name>
</gene>
<accession>A0A1S3KFM6</accession>
<dbReference type="InterPro" id="IPR030393">
    <property type="entry name" value="G_ENGB_dom"/>
</dbReference>
<dbReference type="GO" id="GO:0046872">
    <property type="term" value="F:metal ion binding"/>
    <property type="evidence" value="ECO:0007669"/>
    <property type="project" value="UniProtKB-KW"/>
</dbReference>
<feature type="domain" description="EngB-type G" evidence="8">
    <location>
        <begin position="158"/>
        <end position="329"/>
    </location>
</feature>
<organism evidence="9 10">
    <name type="scientific">Lingula anatina</name>
    <name type="common">Brachiopod</name>
    <name type="synonym">Lingula unguis</name>
    <dbReference type="NCBI Taxonomy" id="7574"/>
    <lineage>
        <taxon>Eukaryota</taxon>
        <taxon>Metazoa</taxon>
        <taxon>Spiralia</taxon>
        <taxon>Lophotrochozoa</taxon>
        <taxon>Brachiopoda</taxon>
        <taxon>Linguliformea</taxon>
        <taxon>Lingulata</taxon>
        <taxon>Lingulida</taxon>
        <taxon>Linguloidea</taxon>
        <taxon>Lingulidae</taxon>
        <taxon>Lingula</taxon>
    </lineage>
</organism>
<dbReference type="GO" id="GO:0005739">
    <property type="term" value="C:mitochondrion"/>
    <property type="evidence" value="ECO:0007669"/>
    <property type="project" value="TreeGrafter"/>
</dbReference>